<gene>
    <name evidence="3" type="ordered locus">SRM_00392</name>
</gene>
<dbReference type="Proteomes" id="UP000000933">
    <property type="component" value="Chromosome"/>
</dbReference>
<dbReference type="AlphaFoldDB" id="D5H5K8"/>
<evidence type="ECO:0000256" key="2">
    <source>
        <dbReference type="SAM" id="Phobius"/>
    </source>
</evidence>
<keyword evidence="2" id="KW-0812">Transmembrane</keyword>
<name>D5H5K8_SALRM</name>
<feature type="region of interest" description="Disordered" evidence="1">
    <location>
        <begin position="1"/>
        <end position="24"/>
    </location>
</feature>
<dbReference type="KEGG" id="srm:SRM_00392"/>
<protein>
    <submittedName>
        <fullName evidence="3">Uncharacterized protein</fullName>
    </submittedName>
</protein>
<reference evidence="4" key="2">
    <citation type="submission" date="2010-04" db="EMBL/GenBank/DDBJ databases">
        <title>Genome sequence of Salinibacter ruber M8.</title>
        <authorList>
            <consortium name="Genoscope"/>
        </authorList>
    </citation>
    <scope>NUCLEOTIDE SEQUENCE [LARGE SCALE GENOMIC DNA]</scope>
    <source>
        <strain evidence="4">M8</strain>
    </source>
</reference>
<dbReference type="EMBL" id="FP565814">
    <property type="protein sequence ID" value="CBH23313.1"/>
    <property type="molecule type" value="Genomic_DNA"/>
</dbReference>
<sequence length="72" mass="7804">MCLLFMPTDESDASTDGAAAGDDSGKARDISLDEFQPYGTLAVTGAYFILLLVLYALLYFVEFATHAPHIIE</sequence>
<feature type="transmembrane region" description="Helical" evidence="2">
    <location>
        <begin position="38"/>
        <end position="61"/>
    </location>
</feature>
<keyword evidence="2" id="KW-1133">Transmembrane helix</keyword>
<evidence type="ECO:0000313" key="4">
    <source>
        <dbReference type="Proteomes" id="UP000000933"/>
    </source>
</evidence>
<proteinExistence type="predicted"/>
<evidence type="ECO:0000256" key="1">
    <source>
        <dbReference type="SAM" id="MobiDB-lite"/>
    </source>
</evidence>
<accession>D5H5K8</accession>
<organism evidence="3 4">
    <name type="scientific">Salinibacter ruber (strain M8)</name>
    <dbReference type="NCBI Taxonomy" id="761659"/>
    <lineage>
        <taxon>Bacteria</taxon>
        <taxon>Pseudomonadati</taxon>
        <taxon>Rhodothermota</taxon>
        <taxon>Rhodothermia</taxon>
        <taxon>Rhodothermales</taxon>
        <taxon>Salinibacteraceae</taxon>
        <taxon>Salinibacter</taxon>
    </lineage>
</organism>
<reference evidence="3 4" key="1">
    <citation type="journal article" date="2010" name="ISME J.">
        <title>Fine-scale evolution: genomic, phenotypic and ecological differentiation in two coexisting Salinibacter ruber strains.</title>
        <authorList>
            <person name="Pena A."/>
            <person name="Teeling H."/>
            <person name="Huerta-Cepas J."/>
            <person name="Santos F."/>
            <person name="Yarza P."/>
            <person name="Brito-Echeverria J."/>
            <person name="Lucio M."/>
            <person name="Schmitt-Kopplin P."/>
            <person name="Meseguer I."/>
            <person name="Schenowitz C."/>
            <person name="Dossat C."/>
            <person name="Barbe V."/>
            <person name="Dopazo J."/>
            <person name="Rossello-Mora R."/>
            <person name="Schuler M."/>
            <person name="Glockner F.O."/>
            <person name="Amann R."/>
            <person name="Gabaldon T."/>
            <person name="Anton J."/>
        </authorList>
    </citation>
    <scope>NUCLEOTIDE SEQUENCE [LARGE SCALE GENOMIC DNA]</scope>
    <source>
        <strain evidence="3 4">M8</strain>
    </source>
</reference>
<evidence type="ECO:0000313" key="3">
    <source>
        <dbReference type="EMBL" id="CBH23313.1"/>
    </source>
</evidence>
<keyword evidence="2" id="KW-0472">Membrane</keyword>
<dbReference type="HOGENOM" id="CLU_2720013_0_0_10"/>